<dbReference type="GO" id="GO:0008081">
    <property type="term" value="F:phosphoric diester hydrolase activity"/>
    <property type="evidence" value="ECO:0007669"/>
    <property type="project" value="TreeGrafter"/>
</dbReference>
<comment type="cofactor">
    <cofactor evidence="1">
        <name>Zn(2+)</name>
        <dbReference type="ChEBI" id="CHEBI:29105"/>
    </cofactor>
</comment>
<dbReference type="PANTHER" id="PTHR21445:SF0">
    <property type="entry name" value="APURINIC-APYRIMIDINIC ENDONUCLEASE"/>
    <property type="match status" value="1"/>
</dbReference>
<evidence type="ECO:0000256" key="3">
    <source>
        <dbReference type="ARBA" id="ARBA00021759"/>
    </source>
</evidence>
<keyword evidence="11" id="KW-0540">Nuclease</keyword>
<name>R7T2A1_DICSQ</name>
<evidence type="ECO:0000313" key="12">
    <source>
        <dbReference type="Proteomes" id="UP000053319"/>
    </source>
</evidence>
<feature type="domain" description="Xylose isomerase-like TIM barrel" evidence="10">
    <location>
        <begin position="26"/>
        <end position="293"/>
    </location>
</feature>
<dbReference type="GO" id="GO:0003906">
    <property type="term" value="F:DNA-(apurinic or apyrimidinic site) endonuclease activity"/>
    <property type="evidence" value="ECO:0007669"/>
    <property type="project" value="TreeGrafter"/>
</dbReference>
<dbReference type="GeneID" id="18842844"/>
<dbReference type="NCBIfam" id="TIGR00587">
    <property type="entry name" value="nfo"/>
    <property type="match status" value="1"/>
</dbReference>
<dbReference type="KEGG" id="dsq:DICSQDRAFT_58911"/>
<dbReference type="NCBIfam" id="NF002199">
    <property type="entry name" value="PRK01060.1-4"/>
    <property type="match status" value="1"/>
</dbReference>
<dbReference type="SUPFAM" id="SSF51658">
    <property type="entry name" value="Xylose isomerase-like"/>
    <property type="match status" value="1"/>
</dbReference>
<dbReference type="Gene3D" id="3.20.20.150">
    <property type="entry name" value="Divalent-metal-dependent TIM barrel enzymes"/>
    <property type="match status" value="1"/>
</dbReference>
<dbReference type="FunFam" id="3.20.20.150:FF:000001">
    <property type="entry name" value="Probable endonuclease 4"/>
    <property type="match status" value="1"/>
</dbReference>
<evidence type="ECO:0000313" key="11">
    <source>
        <dbReference type="EMBL" id="EJF62155.1"/>
    </source>
</evidence>
<dbReference type="GO" id="GO:0005634">
    <property type="term" value="C:nucleus"/>
    <property type="evidence" value="ECO:0007669"/>
    <property type="project" value="TreeGrafter"/>
</dbReference>
<dbReference type="OMA" id="HPGSHLR"/>
<accession>R7T2A1</accession>
<dbReference type="InterPro" id="IPR001719">
    <property type="entry name" value="AP_endonuc_2"/>
</dbReference>
<comment type="similarity">
    <text evidence="2">Belongs to the AP endonuclease 2 family.</text>
</comment>
<keyword evidence="7" id="KW-0862">Zinc</keyword>
<evidence type="ECO:0000256" key="6">
    <source>
        <dbReference type="ARBA" id="ARBA00022801"/>
    </source>
</evidence>
<dbReference type="InterPro" id="IPR013022">
    <property type="entry name" value="Xyl_isomerase-like_TIM-brl"/>
</dbReference>
<sequence length="388" mass="42563">MPRAVNPWKIGPHVSSAGGIENSIINAAAVGANAFAIFLKSQRKWQSNPLKEESIAKFKTRMKAFGYSPSHILPHGSYLVNLGNPDKEKRDKSYECFLDDLKRCEELGLLLYNFHPGSTVGVATLEESQALIAECINRAHKETERVVVVLENMAGAGNVIGGQFSDLGGIIKHVEERTRVGVCLDTCMRTCRRSLILTQPLLQATLDDFDSEVGLSFLRGMHINDSKGALGSKRDRHENIGLGHLGLQTFAHVLSDPRTRDIPLILETPAYDVPASSGAARDRLAKEGMGVWRTEVSVLNRLSGRLGHVDGADTAAGEGEIKDSEFDAWREEIRDAVRVASALKDAKGKKEKGKDEKGKQKGKRNRGEEDQEDEDDGVDCEDHWVSGP</sequence>
<evidence type="ECO:0000256" key="7">
    <source>
        <dbReference type="ARBA" id="ARBA00022833"/>
    </source>
</evidence>
<dbReference type="HOGENOM" id="CLU_025885_2_0_1"/>
<evidence type="ECO:0000256" key="9">
    <source>
        <dbReference type="SAM" id="MobiDB-lite"/>
    </source>
</evidence>
<dbReference type="Proteomes" id="UP000053319">
    <property type="component" value="Unassembled WGS sequence"/>
</dbReference>
<dbReference type="GO" id="GO:0006284">
    <property type="term" value="P:base-excision repair"/>
    <property type="evidence" value="ECO:0007669"/>
    <property type="project" value="TreeGrafter"/>
</dbReference>
<organism evidence="11 12">
    <name type="scientific">Dichomitus squalens (strain LYAD-421)</name>
    <name type="common">Western red white-rot fungus</name>
    <dbReference type="NCBI Taxonomy" id="732165"/>
    <lineage>
        <taxon>Eukaryota</taxon>
        <taxon>Fungi</taxon>
        <taxon>Dikarya</taxon>
        <taxon>Basidiomycota</taxon>
        <taxon>Agaricomycotina</taxon>
        <taxon>Agaricomycetes</taxon>
        <taxon>Polyporales</taxon>
        <taxon>Polyporaceae</taxon>
        <taxon>Dichomitus</taxon>
    </lineage>
</organism>
<gene>
    <name evidence="11" type="ORF">DICSQDRAFT_58911</name>
</gene>
<dbReference type="GO" id="GO:0008270">
    <property type="term" value="F:zinc ion binding"/>
    <property type="evidence" value="ECO:0007669"/>
    <property type="project" value="InterPro"/>
</dbReference>
<dbReference type="HAMAP" id="MF_00152">
    <property type="entry name" value="Nfo"/>
    <property type="match status" value="1"/>
</dbReference>
<evidence type="ECO:0000256" key="4">
    <source>
        <dbReference type="ARBA" id="ARBA00022723"/>
    </source>
</evidence>
<dbReference type="Pfam" id="PF01261">
    <property type="entry name" value="AP_endonuc_2"/>
    <property type="match status" value="1"/>
</dbReference>
<dbReference type="CDD" id="cd00019">
    <property type="entry name" value="AP2Ec"/>
    <property type="match status" value="1"/>
</dbReference>
<keyword evidence="8" id="KW-0234">DNA repair</keyword>
<feature type="compositionally biased region" description="Basic and acidic residues" evidence="9">
    <location>
        <begin position="344"/>
        <end position="359"/>
    </location>
</feature>
<dbReference type="PANTHER" id="PTHR21445">
    <property type="entry name" value="ENDONUCLEASE IV ENDODEOXYRIBONUCLEASE IV"/>
    <property type="match status" value="1"/>
</dbReference>
<evidence type="ECO:0000259" key="10">
    <source>
        <dbReference type="Pfam" id="PF01261"/>
    </source>
</evidence>
<dbReference type="InterPro" id="IPR018246">
    <property type="entry name" value="AP_endonuc_F2_Zn_BS"/>
</dbReference>
<dbReference type="RefSeq" id="XP_007364867.1">
    <property type="nucleotide sequence ID" value="XM_007364805.1"/>
</dbReference>
<keyword evidence="11" id="KW-0255">Endonuclease</keyword>
<dbReference type="GO" id="GO:0005739">
    <property type="term" value="C:mitochondrion"/>
    <property type="evidence" value="ECO:0007669"/>
    <property type="project" value="TreeGrafter"/>
</dbReference>
<feature type="compositionally biased region" description="Acidic residues" evidence="9">
    <location>
        <begin position="369"/>
        <end position="379"/>
    </location>
</feature>
<keyword evidence="4" id="KW-0479">Metal-binding</keyword>
<dbReference type="InterPro" id="IPR036237">
    <property type="entry name" value="Xyl_isomerase-like_sf"/>
</dbReference>
<keyword evidence="6" id="KW-0378">Hydrolase</keyword>
<protein>
    <recommendedName>
        <fullName evidence="3">Apurinic-apyrimidinic endonuclease 1</fullName>
    </recommendedName>
</protein>
<dbReference type="AlphaFoldDB" id="R7T2A1"/>
<evidence type="ECO:0000256" key="2">
    <source>
        <dbReference type="ARBA" id="ARBA00005340"/>
    </source>
</evidence>
<proteinExistence type="inferred from homology"/>
<dbReference type="OrthoDB" id="7663182at2759"/>
<dbReference type="GO" id="GO:0003677">
    <property type="term" value="F:DNA binding"/>
    <property type="evidence" value="ECO:0007669"/>
    <property type="project" value="InterPro"/>
</dbReference>
<dbReference type="PROSITE" id="PS00731">
    <property type="entry name" value="AP_NUCLEASE_F2_3"/>
    <property type="match status" value="1"/>
</dbReference>
<evidence type="ECO:0000256" key="5">
    <source>
        <dbReference type="ARBA" id="ARBA00022763"/>
    </source>
</evidence>
<dbReference type="PROSITE" id="PS51432">
    <property type="entry name" value="AP_NUCLEASE_F2_4"/>
    <property type="match status" value="1"/>
</dbReference>
<evidence type="ECO:0000256" key="1">
    <source>
        <dbReference type="ARBA" id="ARBA00001947"/>
    </source>
</evidence>
<dbReference type="SMART" id="SM00518">
    <property type="entry name" value="AP2Ec"/>
    <property type="match status" value="1"/>
</dbReference>
<evidence type="ECO:0000256" key="8">
    <source>
        <dbReference type="ARBA" id="ARBA00023204"/>
    </source>
</evidence>
<reference evidence="11 12" key="1">
    <citation type="journal article" date="2012" name="Science">
        <title>The Paleozoic origin of enzymatic lignin decomposition reconstructed from 31 fungal genomes.</title>
        <authorList>
            <person name="Floudas D."/>
            <person name="Binder M."/>
            <person name="Riley R."/>
            <person name="Barry K."/>
            <person name="Blanchette R.A."/>
            <person name="Henrissat B."/>
            <person name="Martinez A.T."/>
            <person name="Otillar R."/>
            <person name="Spatafora J.W."/>
            <person name="Yadav J.S."/>
            <person name="Aerts A."/>
            <person name="Benoit I."/>
            <person name="Boyd A."/>
            <person name="Carlson A."/>
            <person name="Copeland A."/>
            <person name="Coutinho P.M."/>
            <person name="de Vries R.P."/>
            <person name="Ferreira P."/>
            <person name="Findley K."/>
            <person name="Foster B."/>
            <person name="Gaskell J."/>
            <person name="Glotzer D."/>
            <person name="Gorecki P."/>
            <person name="Heitman J."/>
            <person name="Hesse C."/>
            <person name="Hori C."/>
            <person name="Igarashi K."/>
            <person name="Jurgens J.A."/>
            <person name="Kallen N."/>
            <person name="Kersten P."/>
            <person name="Kohler A."/>
            <person name="Kuees U."/>
            <person name="Kumar T.K.A."/>
            <person name="Kuo A."/>
            <person name="LaButti K."/>
            <person name="Larrondo L.F."/>
            <person name="Lindquist E."/>
            <person name="Ling A."/>
            <person name="Lombard V."/>
            <person name="Lucas S."/>
            <person name="Lundell T."/>
            <person name="Martin R."/>
            <person name="McLaughlin D.J."/>
            <person name="Morgenstern I."/>
            <person name="Morin E."/>
            <person name="Murat C."/>
            <person name="Nagy L.G."/>
            <person name="Nolan M."/>
            <person name="Ohm R.A."/>
            <person name="Patyshakuliyeva A."/>
            <person name="Rokas A."/>
            <person name="Ruiz-Duenas F.J."/>
            <person name="Sabat G."/>
            <person name="Salamov A."/>
            <person name="Samejima M."/>
            <person name="Schmutz J."/>
            <person name="Slot J.C."/>
            <person name="St John F."/>
            <person name="Stenlid J."/>
            <person name="Sun H."/>
            <person name="Sun S."/>
            <person name="Syed K."/>
            <person name="Tsang A."/>
            <person name="Wiebenga A."/>
            <person name="Young D."/>
            <person name="Pisabarro A."/>
            <person name="Eastwood D.C."/>
            <person name="Martin F."/>
            <person name="Cullen D."/>
            <person name="Grigoriev I.V."/>
            <person name="Hibbett D.S."/>
        </authorList>
    </citation>
    <scope>NUCLEOTIDE SEQUENCE [LARGE SCALE GENOMIC DNA]</scope>
    <source>
        <strain evidence="11 12">LYAD-421 SS1</strain>
    </source>
</reference>
<dbReference type="EMBL" id="JH719406">
    <property type="protein sequence ID" value="EJF62155.1"/>
    <property type="molecule type" value="Genomic_DNA"/>
</dbReference>
<keyword evidence="5" id="KW-0227">DNA damage</keyword>
<feature type="region of interest" description="Disordered" evidence="9">
    <location>
        <begin position="342"/>
        <end position="388"/>
    </location>
</feature>